<feature type="binding site" evidence="15">
    <location>
        <position position="416"/>
    </location>
    <ligand>
        <name>Zn(2+)</name>
        <dbReference type="ChEBI" id="CHEBI:29105"/>
    </ligand>
</feature>
<dbReference type="CDD" id="cd00114">
    <property type="entry name" value="LIGANc"/>
    <property type="match status" value="1"/>
</dbReference>
<keyword evidence="6 15" id="KW-0479">Metal-binding</keyword>
<dbReference type="HAMAP" id="MF_01588">
    <property type="entry name" value="DNA_ligase_A"/>
    <property type="match status" value="1"/>
</dbReference>
<dbReference type="Gene3D" id="1.10.287.610">
    <property type="entry name" value="Helix hairpin bin"/>
    <property type="match status" value="1"/>
</dbReference>
<keyword evidence="18" id="KW-1185">Reference proteome</keyword>
<dbReference type="GO" id="GO:0003677">
    <property type="term" value="F:DNA binding"/>
    <property type="evidence" value="ECO:0007669"/>
    <property type="project" value="InterPro"/>
</dbReference>
<dbReference type="InterPro" id="IPR001357">
    <property type="entry name" value="BRCT_dom"/>
</dbReference>
<dbReference type="InterPro" id="IPR036420">
    <property type="entry name" value="BRCT_dom_sf"/>
</dbReference>
<feature type="binding site" evidence="15">
    <location>
        <position position="179"/>
    </location>
    <ligand>
        <name>NAD(+)</name>
        <dbReference type="ChEBI" id="CHEBI:57540"/>
    </ligand>
</feature>
<dbReference type="InterPro" id="IPR013839">
    <property type="entry name" value="DNAligase_adenylation"/>
</dbReference>
<dbReference type="Gene3D" id="2.40.50.140">
    <property type="entry name" value="Nucleic acid-binding proteins"/>
    <property type="match status" value="1"/>
</dbReference>
<dbReference type="SMART" id="SM00532">
    <property type="entry name" value="LIGANc"/>
    <property type="match status" value="1"/>
</dbReference>
<dbReference type="NCBIfam" id="NF005932">
    <property type="entry name" value="PRK07956.1"/>
    <property type="match status" value="1"/>
</dbReference>
<dbReference type="InParanoid" id="E8N561"/>
<evidence type="ECO:0000256" key="7">
    <source>
        <dbReference type="ARBA" id="ARBA00022763"/>
    </source>
</evidence>
<dbReference type="SUPFAM" id="SSF56091">
    <property type="entry name" value="DNA ligase/mRNA capping enzyme, catalytic domain"/>
    <property type="match status" value="1"/>
</dbReference>
<dbReference type="InterPro" id="IPR033136">
    <property type="entry name" value="DNA_ligase_CS"/>
</dbReference>
<evidence type="ECO:0000313" key="18">
    <source>
        <dbReference type="Proteomes" id="UP000008922"/>
    </source>
</evidence>
<dbReference type="Gene3D" id="3.40.50.10190">
    <property type="entry name" value="BRCT domain"/>
    <property type="match status" value="1"/>
</dbReference>
<evidence type="ECO:0000256" key="5">
    <source>
        <dbReference type="ARBA" id="ARBA00022705"/>
    </source>
</evidence>
<feature type="binding site" evidence="15">
    <location>
        <position position="436"/>
    </location>
    <ligand>
        <name>Zn(2+)</name>
        <dbReference type="ChEBI" id="CHEBI:29105"/>
    </ligand>
</feature>
<dbReference type="GO" id="GO:0006281">
    <property type="term" value="P:DNA repair"/>
    <property type="evidence" value="ECO:0007669"/>
    <property type="project" value="UniProtKB-KW"/>
</dbReference>
<evidence type="ECO:0000256" key="13">
    <source>
        <dbReference type="ARBA" id="ARBA00034005"/>
    </source>
</evidence>
<feature type="binding site" evidence="15">
    <location>
        <begin position="34"/>
        <end position="38"/>
    </location>
    <ligand>
        <name>NAD(+)</name>
        <dbReference type="ChEBI" id="CHEBI:57540"/>
    </ligand>
</feature>
<evidence type="ECO:0000256" key="6">
    <source>
        <dbReference type="ARBA" id="ARBA00022723"/>
    </source>
</evidence>
<protein>
    <recommendedName>
        <fullName evidence="3 15">DNA ligase</fullName>
        <ecNumber evidence="2 15">6.5.1.2</ecNumber>
    </recommendedName>
    <alternativeName>
        <fullName evidence="15">Polydeoxyribonucleotide synthase [NAD(+)]</fullName>
    </alternativeName>
</protein>
<feature type="binding site" evidence="15">
    <location>
        <position position="295"/>
    </location>
    <ligand>
        <name>NAD(+)</name>
        <dbReference type="ChEBI" id="CHEBI:57540"/>
    </ligand>
</feature>
<dbReference type="InterPro" id="IPR010994">
    <property type="entry name" value="RuvA_2-like"/>
</dbReference>
<keyword evidence="7 15" id="KW-0227">DNA damage</keyword>
<dbReference type="GO" id="GO:0005829">
    <property type="term" value="C:cytosol"/>
    <property type="evidence" value="ECO:0007669"/>
    <property type="project" value="TreeGrafter"/>
</dbReference>
<dbReference type="AlphaFoldDB" id="E8N561"/>
<proteinExistence type="inferred from homology"/>
<evidence type="ECO:0000256" key="2">
    <source>
        <dbReference type="ARBA" id="ARBA00012722"/>
    </source>
</evidence>
<name>E8N561_ANATU</name>
<comment type="similarity">
    <text evidence="14 15">Belongs to the NAD-dependent DNA ligase family. LigA subfamily.</text>
</comment>
<feature type="binding site" evidence="15">
    <location>
        <position position="138"/>
    </location>
    <ligand>
        <name>NAD(+)</name>
        <dbReference type="ChEBI" id="CHEBI:57540"/>
    </ligand>
</feature>
<dbReference type="PANTHER" id="PTHR23389:SF9">
    <property type="entry name" value="DNA LIGASE"/>
    <property type="match status" value="1"/>
</dbReference>
<dbReference type="CDD" id="cd17748">
    <property type="entry name" value="BRCT_DNA_ligase_like"/>
    <property type="match status" value="1"/>
</dbReference>
<keyword evidence="4 15" id="KW-0436">Ligase</keyword>
<dbReference type="PIRSF" id="PIRSF001604">
    <property type="entry name" value="LigA"/>
    <property type="match status" value="1"/>
</dbReference>
<evidence type="ECO:0000256" key="4">
    <source>
        <dbReference type="ARBA" id="ARBA00022598"/>
    </source>
</evidence>
<comment type="function">
    <text evidence="1 15">DNA ligase that catalyzes the formation of phosphodiester linkages between 5'-phosphoryl and 3'-hydroxyl groups in double-stranded DNA using NAD as a coenzyme and as the energy source for the reaction. It is essential for DNA replication and repair of damaged DNA.</text>
</comment>
<dbReference type="KEGG" id="atm:ANT_15470"/>
<dbReference type="InterPro" id="IPR001679">
    <property type="entry name" value="DNA_ligase"/>
</dbReference>
<dbReference type="SUPFAM" id="SSF47781">
    <property type="entry name" value="RuvA domain 2-like"/>
    <property type="match status" value="1"/>
</dbReference>
<dbReference type="Gene3D" id="6.20.10.30">
    <property type="match status" value="1"/>
</dbReference>
<dbReference type="HOGENOM" id="CLU_007764_2_1_0"/>
<dbReference type="OrthoDB" id="9759736at2"/>
<dbReference type="PROSITE" id="PS01056">
    <property type="entry name" value="DNA_LIGASE_N2"/>
    <property type="match status" value="1"/>
</dbReference>
<dbReference type="SUPFAM" id="SSF50249">
    <property type="entry name" value="Nucleic acid-binding proteins"/>
    <property type="match status" value="1"/>
</dbReference>
<sequence>MSQDPLYQEYENLKKQIHYHDYRYYVLDDPVISDAEYDRLILRLKQIEFAHPEWITPDSPSQRVGGMPQDKFNKVRHPSPILSLANGFEKSDVLAWIERIRKLDARVATADFVLEPKIDGLTVVLTYQNGVFVQGATRGDGEVGEDITANLRTIRSLPLVIPVEQNNVPVPEWVVVRGEAFMFIKDFEELNKRLEQSGEKTYLNPRNTAAGSLRQLDPSLTASRPINIFVYAIVASSAPLPQTQWEQLQTLKAWGFPVASDVQYCASVEEVLKGLDQWREKRDTLPYEADGVVIKINDLELASSLGYVGKDPRGALAFKFPAREISTRLLDIGVNVGRTGVLTPYAILEPVEIGGVIVKQATLHNFDFIREKDIRIGDRVMVKRAGDVIPYVIGPIVELRTGDERVFIPPEMCPACGQPVSHVEGEVAWYCLNVTCPAQIIRNVEHFVSRGAMDIVGLGIKIVEQLVEKGFVQSPADLYFLSKEDLLTLEGFADKKAENILQAIQNSRSRPLSRLITALGIRGVGEVMAGELAKHFKNLDALSKATVQQLMEIEGVGPNIAQSIVEWFTHSGNQEFLRKLREAGVWPTEQTPVESVESLPLAGLTFVVTGTLKEFSREGIKGYLERLGAKVTDSVSRNTSYLLVGENPGSKLEKARQLGVRIITEEELKQLVSK</sequence>
<dbReference type="Gene3D" id="3.30.470.30">
    <property type="entry name" value="DNA ligase/mRNA capping enzyme"/>
    <property type="match status" value="1"/>
</dbReference>
<evidence type="ECO:0000256" key="10">
    <source>
        <dbReference type="ARBA" id="ARBA00023027"/>
    </source>
</evidence>
<dbReference type="Pfam" id="PF03120">
    <property type="entry name" value="OB_DNA_ligase"/>
    <property type="match status" value="1"/>
</dbReference>
<evidence type="ECO:0000256" key="8">
    <source>
        <dbReference type="ARBA" id="ARBA00022833"/>
    </source>
</evidence>
<dbReference type="FunFam" id="1.10.287.610:FF:000002">
    <property type="entry name" value="DNA ligase"/>
    <property type="match status" value="1"/>
</dbReference>
<keyword evidence="12 15" id="KW-0464">Manganese</keyword>
<dbReference type="STRING" id="926569.ANT_15470"/>
<evidence type="ECO:0000256" key="15">
    <source>
        <dbReference type="HAMAP-Rule" id="MF_01588"/>
    </source>
</evidence>
<feature type="binding site" evidence="15">
    <location>
        <position position="319"/>
    </location>
    <ligand>
        <name>NAD(+)</name>
        <dbReference type="ChEBI" id="CHEBI:57540"/>
    </ligand>
</feature>
<dbReference type="PROSITE" id="PS50172">
    <property type="entry name" value="BRCT"/>
    <property type="match status" value="1"/>
</dbReference>
<dbReference type="SUPFAM" id="SSF52113">
    <property type="entry name" value="BRCT domain"/>
    <property type="match status" value="1"/>
</dbReference>
<dbReference type="InterPro" id="IPR004150">
    <property type="entry name" value="NAD_DNA_ligase_OB"/>
</dbReference>
<feature type="binding site" evidence="15">
    <location>
        <begin position="83"/>
        <end position="84"/>
    </location>
    <ligand>
        <name>NAD(+)</name>
        <dbReference type="ChEBI" id="CHEBI:57540"/>
    </ligand>
</feature>
<dbReference type="InterPro" id="IPR003583">
    <property type="entry name" value="Hlx-hairpin-Hlx_DNA-bd_motif"/>
</dbReference>
<keyword evidence="10 15" id="KW-0520">NAD</keyword>
<dbReference type="GO" id="GO:0003911">
    <property type="term" value="F:DNA ligase (NAD+) activity"/>
    <property type="evidence" value="ECO:0007669"/>
    <property type="project" value="UniProtKB-UniRule"/>
</dbReference>
<dbReference type="FunFam" id="1.10.150.20:FF:000006">
    <property type="entry name" value="DNA ligase"/>
    <property type="match status" value="1"/>
</dbReference>
<evidence type="ECO:0000256" key="14">
    <source>
        <dbReference type="ARBA" id="ARBA00060881"/>
    </source>
</evidence>
<gene>
    <name evidence="15 17" type="primary">ligA</name>
    <name evidence="17" type="ordered locus">ANT_15470</name>
</gene>
<dbReference type="FunFam" id="1.10.150.20:FF:000007">
    <property type="entry name" value="DNA ligase"/>
    <property type="match status" value="1"/>
</dbReference>
<dbReference type="InterPro" id="IPR004149">
    <property type="entry name" value="Znf_DNAligase_C4"/>
</dbReference>
<evidence type="ECO:0000313" key="17">
    <source>
        <dbReference type="EMBL" id="BAJ63575.1"/>
    </source>
</evidence>
<accession>E8N561</accession>
<evidence type="ECO:0000256" key="11">
    <source>
        <dbReference type="ARBA" id="ARBA00023204"/>
    </source>
</evidence>
<dbReference type="FunCoup" id="E8N561">
    <property type="interactions" value="296"/>
</dbReference>
<evidence type="ECO:0000259" key="16">
    <source>
        <dbReference type="PROSITE" id="PS50172"/>
    </source>
</evidence>
<evidence type="ECO:0000256" key="9">
    <source>
        <dbReference type="ARBA" id="ARBA00022842"/>
    </source>
</evidence>
<dbReference type="InterPro" id="IPR041663">
    <property type="entry name" value="DisA/LigA_HHH"/>
</dbReference>
<organism evidence="17 18">
    <name type="scientific">Anaerolinea thermophila (strain DSM 14523 / JCM 11388 / NBRC 100420 / UNI-1)</name>
    <dbReference type="NCBI Taxonomy" id="926569"/>
    <lineage>
        <taxon>Bacteria</taxon>
        <taxon>Bacillati</taxon>
        <taxon>Chloroflexota</taxon>
        <taxon>Anaerolineae</taxon>
        <taxon>Anaerolineales</taxon>
        <taxon>Anaerolineaceae</taxon>
        <taxon>Anaerolinea</taxon>
    </lineage>
</organism>
<feature type="domain" description="BRCT" evidence="16">
    <location>
        <begin position="596"/>
        <end position="674"/>
    </location>
</feature>
<dbReference type="InterPro" id="IPR012340">
    <property type="entry name" value="NA-bd_OB-fold"/>
</dbReference>
<comment type="cofactor">
    <cofactor evidence="15">
        <name>Mg(2+)</name>
        <dbReference type="ChEBI" id="CHEBI:18420"/>
    </cofactor>
    <cofactor evidence="15">
        <name>Mn(2+)</name>
        <dbReference type="ChEBI" id="CHEBI:29035"/>
    </cofactor>
</comment>
<evidence type="ECO:0000256" key="3">
    <source>
        <dbReference type="ARBA" id="ARBA00013308"/>
    </source>
</evidence>
<dbReference type="SMART" id="SM00292">
    <property type="entry name" value="BRCT"/>
    <property type="match status" value="1"/>
</dbReference>
<feature type="binding site" evidence="15">
    <location>
        <position position="431"/>
    </location>
    <ligand>
        <name>Zn(2+)</name>
        <dbReference type="ChEBI" id="CHEBI:29105"/>
    </ligand>
</feature>
<dbReference type="Pfam" id="PF01653">
    <property type="entry name" value="DNA_ligase_aden"/>
    <property type="match status" value="1"/>
</dbReference>
<dbReference type="GO" id="GO:0006260">
    <property type="term" value="P:DNA replication"/>
    <property type="evidence" value="ECO:0007669"/>
    <property type="project" value="UniProtKB-KW"/>
</dbReference>
<evidence type="ECO:0000256" key="1">
    <source>
        <dbReference type="ARBA" id="ARBA00004067"/>
    </source>
</evidence>
<keyword evidence="9 15" id="KW-0460">Magnesium</keyword>
<keyword evidence="8 15" id="KW-0862">Zinc</keyword>
<feature type="active site" description="N6-AMP-lysine intermediate" evidence="15">
    <location>
        <position position="117"/>
    </location>
</feature>
<dbReference type="SMART" id="SM00278">
    <property type="entry name" value="HhH1"/>
    <property type="match status" value="4"/>
</dbReference>
<dbReference type="Pfam" id="PF03119">
    <property type="entry name" value="DNA_ligase_ZBD"/>
    <property type="match status" value="1"/>
</dbReference>
<keyword evidence="11 15" id="KW-0234">DNA repair</keyword>
<dbReference type="EC" id="6.5.1.2" evidence="2 15"/>
<dbReference type="Proteomes" id="UP000008922">
    <property type="component" value="Chromosome"/>
</dbReference>
<evidence type="ECO:0000256" key="12">
    <source>
        <dbReference type="ARBA" id="ARBA00023211"/>
    </source>
</evidence>
<comment type="catalytic activity">
    <reaction evidence="13 15">
        <text>NAD(+) + (deoxyribonucleotide)n-3'-hydroxyl + 5'-phospho-(deoxyribonucleotide)m = (deoxyribonucleotide)n+m + AMP + beta-nicotinamide D-nucleotide.</text>
        <dbReference type="EC" id="6.5.1.2"/>
    </reaction>
</comment>
<dbReference type="Pfam" id="PF00533">
    <property type="entry name" value="BRCT"/>
    <property type="match status" value="1"/>
</dbReference>
<dbReference type="GO" id="GO:0046872">
    <property type="term" value="F:metal ion binding"/>
    <property type="evidence" value="ECO:0007669"/>
    <property type="project" value="UniProtKB-KW"/>
</dbReference>
<dbReference type="EMBL" id="AP012029">
    <property type="protein sequence ID" value="BAJ63575.1"/>
    <property type="molecule type" value="Genomic_DNA"/>
</dbReference>
<feature type="binding site" evidence="15">
    <location>
        <position position="115"/>
    </location>
    <ligand>
        <name>NAD(+)</name>
        <dbReference type="ChEBI" id="CHEBI:57540"/>
    </ligand>
</feature>
<dbReference type="eggNOG" id="COG0272">
    <property type="taxonomic scope" value="Bacteria"/>
</dbReference>
<dbReference type="Pfam" id="PF14520">
    <property type="entry name" value="HHH_5"/>
    <property type="match status" value="1"/>
</dbReference>
<dbReference type="FunFam" id="3.30.470.30:FF:000001">
    <property type="entry name" value="DNA ligase"/>
    <property type="match status" value="1"/>
</dbReference>
<dbReference type="PANTHER" id="PTHR23389">
    <property type="entry name" value="CHROMOSOME TRANSMISSION FIDELITY FACTOR 18"/>
    <property type="match status" value="1"/>
</dbReference>
<dbReference type="FunFam" id="2.40.50.140:FF:000012">
    <property type="entry name" value="DNA ligase"/>
    <property type="match status" value="1"/>
</dbReference>
<feature type="binding site" evidence="15">
    <location>
        <position position="413"/>
    </location>
    <ligand>
        <name>Zn(2+)</name>
        <dbReference type="ChEBI" id="CHEBI:29105"/>
    </ligand>
</feature>
<dbReference type="InterPro" id="IPR013840">
    <property type="entry name" value="DNAligase_N"/>
</dbReference>
<dbReference type="RefSeq" id="WP_013559957.1">
    <property type="nucleotide sequence ID" value="NC_014960.1"/>
</dbReference>
<dbReference type="Pfam" id="PF12826">
    <property type="entry name" value="HHH_2"/>
    <property type="match status" value="1"/>
</dbReference>
<keyword evidence="5 15" id="KW-0235">DNA replication</keyword>
<dbReference type="Gene3D" id="1.10.150.20">
    <property type="entry name" value="5' to 3' exonuclease, C-terminal subdomain"/>
    <property type="match status" value="2"/>
</dbReference>
<reference evidence="17 18" key="1">
    <citation type="submission" date="2010-12" db="EMBL/GenBank/DDBJ databases">
        <title>Whole genome sequence of Anaerolinea thermophila UNI-1.</title>
        <authorList>
            <person name="Narita-Yamada S."/>
            <person name="Kishi E."/>
            <person name="Watanabe Y."/>
            <person name="Takasaki K."/>
            <person name="Ankai A."/>
            <person name="Oguchi A."/>
            <person name="Fukui S."/>
            <person name="Takahashi M."/>
            <person name="Yashiro I."/>
            <person name="Hosoyama A."/>
            <person name="Sekiguchi Y."/>
            <person name="Hanada S."/>
            <person name="Fujita N."/>
        </authorList>
    </citation>
    <scope>NUCLEOTIDE SEQUENCE [LARGE SCALE GENOMIC DNA]</scope>
    <source>
        <strain evidence="18">DSM 14523 / JCM 11388 / NBRC 100420 / UNI-1</strain>
    </source>
</reference>
<dbReference type="NCBIfam" id="TIGR00575">
    <property type="entry name" value="dnlj"/>
    <property type="match status" value="1"/>
</dbReference>